<dbReference type="AlphaFoldDB" id="A0A8H6H9Z7"/>
<organism evidence="2 3">
    <name type="scientific">Ephemerocybe angulata</name>
    <dbReference type="NCBI Taxonomy" id="980116"/>
    <lineage>
        <taxon>Eukaryota</taxon>
        <taxon>Fungi</taxon>
        <taxon>Dikarya</taxon>
        <taxon>Basidiomycota</taxon>
        <taxon>Agaricomycotina</taxon>
        <taxon>Agaricomycetes</taxon>
        <taxon>Agaricomycetidae</taxon>
        <taxon>Agaricales</taxon>
        <taxon>Agaricineae</taxon>
        <taxon>Psathyrellaceae</taxon>
        <taxon>Ephemerocybe</taxon>
    </lineage>
</organism>
<keyword evidence="3" id="KW-1185">Reference proteome</keyword>
<sequence>MRVVVHARTTTASSALHSTIADPRTSTMMAQAVSYVNIARVRTSLSTRSTSNNCTRQAVGIGEMGARKASGFSDDCSSLRQGDTHDGHHRKPPPLPPNILALRDGTRPTSLRRPPSSLQPAARCLEPNLVHSLLKAGPIQLQSPTFAPGSYPADPGQDRPPLPPSTHRSPPQNENPC</sequence>
<gene>
    <name evidence="2" type="ORF">DFP72DRAFT_194633</name>
</gene>
<feature type="region of interest" description="Disordered" evidence="1">
    <location>
        <begin position="141"/>
        <end position="177"/>
    </location>
</feature>
<comment type="caution">
    <text evidence="2">The sequence shown here is derived from an EMBL/GenBank/DDBJ whole genome shotgun (WGS) entry which is preliminary data.</text>
</comment>
<dbReference type="Proteomes" id="UP000521943">
    <property type="component" value="Unassembled WGS sequence"/>
</dbReference>
<reference evidence="2 3" key="1">
    <citation type="submission" date="2020-07" db="EMBL/GenBank/DDBJ databases">
        <title>Comparative genomics of pyrophilous fungi reveals a link between fire events and developmental genes.</title>
        <authorList>
            <consortium name="DOE Joint Genome Institute"/>
            <person name="Steindorff A.S."/>
            <person name="Carver A."/>
            <person name="Calhoun S."/>
            <person name="Stillman K."/>
            <person name="Liu H."/>
            <person name="Lipzen A."/>
            <person name="Pangilinan J."/>
            <person name="Labutti K."/>
            <person name="Bruns T.D."/>
            <person name="Grigoriev I.V."/>
        </authorList>
    </citation>
    <scope>NUCLEOTIDE SEQUENCE [LARGE SCALE GENOMIC DNA]</scope>
    <source>
        <strain evidence="2 3">CBS 144469</strain>
    </source>
</reference>
<evidence type="ECO:0000256" key="1">
    <source>
        <dbReference type="SAM" id="MobiDB-lite"/>
    </source>
</evidence>
<evidence type="ECO:0000313" key="3">
    <source>
        <dbReference type="Proteomes" id="UP000521943"/>
    </source>
</evidence>
<accession>A0A8H6H9Z7</accession>
<proteinExistence type="predicted"/>
<dbReference type="EMBL" id="JACGCI010000190">
    <property type="protein sequence ID" value="KAF6742272.1"/>
    <property type="molecule type" value="Genomic_DNA"/>
</dbReference>
<evidence type="ECO:0000313" key="2">
    <source>
        <dbReference type="EMBL" id="KAF6742272.1"/>
    </source>
</evidence>
<name>A0A8H6H9Z7_9AGAR</name>
<feature type="region of interest" description="Disordered" evidence="1">
    <location>
        <begin position="72"/>
        <end position="120"/>
    </location>
</feature>
<protein>
    <submittedName>
        <fullName evidence="2">Uncharacterized protein</fullName>
    </submittedName>
</protein>